<dbReference type="GO" id="GO:0006487">
    <property type="term" value="P:protein N-linked glycosylation"/>
    <property type="evidence" value="ECO:0007669"/>
    <property type="project" value="TreeGrafter"/>
</dbReference>
<dbReference type="InterPro" id="IPR046348">
    <property type="entry name" value="SIS_dom_sf"/>
</dbReference>
<keyword evidence="4" id="KW-0677">Repeat</keyword>
<dbReference type="Proteomes" id="UP000002139">
    <property type="component" value="Chromosome"/>
</dbReference>
<dbReference type="InterPro" id="IPR035466">
    <property type="entry name" value="GlmS/AgaS_SIS"/>
</dbReference>
<dbReference type="CDD" id="cd05008">
    <property type="entry name" value="SIS_GlmS_GlmD_1"/>
    <property type="match status" value="1"/>
</dbReference>
<keyword evidence="6" id="KW-0413">Isomerase</keyword>
<evidence type="ECO:0000256" key="2">
    <source>
        <dbReference type="ARBA" id="ARBA00012916"/>
    </source>
</evidence>
<evidence type="ECO:0000313" key="6">
    <source>
        <dbReference type="EMBL" id="CAN98385.1"/>
    </source>
</evidence>
<feature type="domain" description="SIS" evidence="5">
    <location>
        <begin position="219"/>
        <end position="361"/>
    </location>
</feature>
<evidence type="ECO:0000259" key="5">
    <source>
        <dbReference type="PROSITE" id="PS51464"/>
    </source>
</evidence>
<name>A9FN26_SORC5</name>
<organism evidence="6 7">
    <name type="scientific">Sorangium cellulosum (strain So ce56)</name>
    <name type="common">Polyangium cellulosum (strain So ce56)</name>
    <dbReference type="NCBI Taxonomy" id="448385"/>
    <lineage>
        <taxon>Bacteria</taxon>
        <taxon>Pseudomonadati</taxon>
        <taxon>Myxococcota</taxon>
        <taxon>Polyangia</taxon>
        <taxon>Polyangiales</taxon>
        <taxon>Polyangiaceae</taxon>
        <taxon>Sorangium</taxon>
    </lineage>
</organism>
<proteinExistence type="predicted"/>
<dbReference type="SUPFAM" id="SSF53697">
    <property type="entry name" value="SIS domain"/>
    <property type="match status" value="1"/>
</dbReference>
<dbReference type="GO" id="GO:0006047">
    <property type="term" value="P:UDP-N-acetylglucosamine metabolic process"/>
    <property type="evidence" value="ECO:0007669"/>
    <property type="project" value="TreeGrafter"/>
</dbReference>
<dbReference type="PROSITE" id="PS51464">
    <property type="entry name" value="SIS"/>
    <property type="match status" value="2"/>
</dbReference>
<dbReference type="HOGENOM" id="CLU_060283_0_0_7"/>
<evidence type="ECO:0000256" key="1">
    <source>
        <dbReference type="ARBA" id="ARBA00001031"/>
    </source>
</evidence>
<comment type="catalytic activity">
    <reaction evidence="1">
        <text>D-fructose 6-phosphate + L-glutamine = D-glucosamine 6-phosphate + L-glutamate</text>
        <dbReference type="Rhea" id="RHEA:13237"/>
        <dbReference type="ChEBI" id="CHEBI:29985"/>
        <dbReference type="ChEBI" id="CHEBI:58359"/>
        <dbReference type="ChEBI" id="CHEBI:58725"/>
        <dbReference type="ChEBI" id="CHEBI:61527"/>
        <dbReference type="EC" id="2.6.1.16"/>
    </reaction>
</comment>
<dbReference type="PANTHER" id="PTHR10937:SF0">
    <property type="entry name" value="GLUTAMINE--FRUCTOSE-6-PHOSPHATE TRANSAMINASE (ISOMERIZING)"/>
    <property type="match status" value="1"/>
</dbReference>
<dbReference type="KEGG" id="scl:sce8215"/>
<dbReference type="GO" id="GO:0006002">
    <property type="term" value="P:fructose 6-phosphate metabolic process"/>
    <property type="evidence" value="ECO:0007669"/>
    <property type="project" value="TreeGrafter"/>
</dbReference>
<protein>
    <recommendedName>
        <fullName evidence="3">Glutamine--fructose-6-phosphate aminotransferase [isomerizing]</fullName>
        <ecNumber evidence="2">2.6.1.16</ecNumber>
    </recommendedName>
</protein>
<dbReference type="AlphaFoldDB" id="A9FN26"/>
<dbReference type="GO" id="GO:0016853">
    <property type="term" value="F:isomerase activity"/>
    <property type="evidence" value="ECO:0007669"/>
    <property type="project" value="UniProtKB-KW"/>
</dbReference>
<dbReference type="Gene3D" id="3.40.50.10490">
    <property type="entry name" value="Glucose-6-phosphate isomerase like protein, domain 1"/>
    <property type="match status" value="2"/>
</dbReference>
<evidence type="ECO:0000256" key="4">
    <source>
        <dbReference type="ARBA" id="ARBA00022737"/>
    </source>
</evidence>
<dbReference type="RefSeq" id="WP_012240824.1">
    <property type="nucleotide sequence ID" value="NC_010162.1"/>
</dbReference>
<reference evidence="6 7" key="1">
    <citation type="journal article" date="2007" name="Nat. Biotechnol.">
        <title>Complete genome sequence of the myxobacterium Sorangium cellulosum.</title>
        <authorList>
            <person name="Schneiker S."/>
            <person name="Perlova O."/>
            <person name="Kaiser O."/>
            <person name="Gerth K."/>
            <person name="Alici A."/>
            <person name="Altmeyer M.O."/>
            <person name="Bartels D."/>
            <person name="Bekel T."/>
            <person name="Beyer S."/>
            <person name="Bode E."/>
            <person name="Bode H.B."/>
            <person name="Bolten C.J."/>
            <person name="Choudhuri J.V."/>
            <person name="Doss S."/>
            <person name="Elnakady Y.A."/>
            <person name="Frank B."/>
            <person name="Gaigalat L."/>
            <person name="Goesmann A."/>
            <person name="Groeger C."/>
            <person name="Gross F."/>
            <person name="Jelsbak L."/>
            <person name="Jelsbak L."/>
            <person name="Kalinowski J."/>
            <person name="Kegler C."/>
            <person name="Knauber T."/>
            <person name="Konietzny S."/>
            <person name="Kopp M."/>
            <person name="Krause L."/>
            <person name="Krug D."/>
            <person name="Linke B."/>
            <person name="Mahmud T."/>
            <person name="Martinez-Arias R."/>
            <person name="McHardy A.C."/>
            <person name="Merai M."/>
            <person name="Meyer F."/>
            <person name="Mormann S."/>
            <person name="Munoz-Dorado J."/>
            <person name="Perez J."/>
            <person name="Pradella S."/>
            <person name="Rachid S."/>
            <person name="Raddatz G."/>
            <person name="Rosenau F."/>
            <person name="Rueckert C."/>
            <person name="Sasse F."/>
            <person name="Scharfe M."/>
            <person name="Schuster S.C."/>
            <person name="Suen G."/>
            <person name="Treuner-Lange A."/>
            <person name="Velicer G.J."/>
            <person name="Vorholter F.-J."/>
            <person name="Weissman K.J."/>
            <person name="Welch R.D."/>
            <person name="Wenzel S.C."/>
            <person name="Whitworth D.E."/>
            <person name="Wilhelm S."/>
            <person name="Wittmann C."/>
            <person name="Bloecker H."/>
            <person name="Puehler A."/>
            <person name="Mueller R."/>
        </authorList>
    </citation>
    <scope>NUCLEOTIDE SEQUENCE [LARGE SCALE GENOMIC DNA]</scope>
    <source>
        <strain evidence="7">So ce56</strain>
    </source>
</reference>
<dbReference type="STRING" id="448385.sce8215"/>
<dbReference type="Pfam" id="PF01380">
    <property type="entry name" value="SIS"/>
    <property type="match status" value="1"/>
</dbReference>
<evidence type="ECO:0000313" key="7">
    <source>
        <dbReference type="Proteomes" id="UP000002139"/>
    </source>
</evidence>
<gene>
    <name evidence="6" type="ordered locus">sce8215</name>
</gene>
<accession>A9FN26</accession>
<dbReference type="OrthoDB" id="9797415at2"/>
<dbReference type="GO" id="GO:0097367">
    <property type="term" value="F:carbohydrate derivative binding"/>
    <property type="evidence" value="ECO:0007669"/>
    <property type="project" value="InterPro"/>
</dbReference>
<dbReference type="InterPro" id="IPR001347">
    <property type="entry name" value="SIS_dom"/>
</dbReference>
<dbReference type="PANTHER" id="PTHR10937">
    <property type="entry name" value="GLUCOSAMINE--FRUCTOSE-6-PHOSPHATE AMINOTRANSFERASE, ISOMERIZING"/>
    <property type="match status" value="1"/>
</dbReference>
<dbReference type="eggNOG" id="COG0449">
    <property type="taxonomic scope" value="Bacteria"/>
</dbReference>
<dbReference type="EMBL" id="AM746676">
    <property type="protein sequence ID" value="CAN98385.1"/>
    <property type="molecule type" value="Genomic_DNA"/>
</dbReference>
<evidence type="ECO:0000256" key="3">
    <source>
        <dbReference type="ARBA" id="ARBA00016090"/>
    </source>
</evidence>
<dbReference type="EC" id="2.6.1.16" evidence="2"/>
<feature type="domain" description="SIS" evidence="5">
    <location>
        <begin position="39"/>
        <end position="188"/>
    </location>
</feature>
<dbReference type="GO" id="GO:0004360">
    <property type="term" value="F:glutamine-fructose-6-phosphate transaminase (isomerizing) activity"/>
    <property type="evidence" value="ECO:0007669"/>
    <property type="project" value="UniProtKB-EC"/>
</dbReference>
<sequence length="363" mass="38547">MGTAAQATTREIEPAVMAREIQALASDLRALAGPLEEQVRALLSPPAWASIDEVYLVGSGDSHHAACAAEMAFEEIGGVACAAMSSQRFLEYGGARMRRRSPQRALVIATSASGGTPRVIQAVERAREGGAATIALTCTADSAVTRAADRAVVATLPEKERSPGIRTYQASLLGMLLVAIRLSEARGAADAGALRQEIVALADAVDATRRAVEGRCREAAERVADAPAMVMLGSGPSHGTARFGAAKMVEATGLLTVGEDVEEWWHVERFAYPVDMPLFVIAPPGRAHRRASEIAEAARGLGRRVFAVVHEADTEVSRHAILTLPVAGEAREAFSPLLYHLFAGYVASHVAERLGRLPFQKKR</sequence>
<dbReference type="BioCyc" id="SCEL448385:SCE_RS42080-MONOMER"/>
<keyword evidence="7" id="KW-1185">Reference proteome</keyword>